<accession>A0A915KLW4</accession>
<dbReference type="InterPro" id="IPR027749">
    <property type="entry name" value="TTLL12"/>
</dbReference>
<dbReference type="GO" id="GO:0005524">
    <property type="term" value="F:ATP binding"/>
    <property type="evidence" value="ECO:0007669"/>
    <property type="project" value="InterPro"/>
</dbReference>
<evidence type="ECO:0000256" key="1">
    <source>
        <dbReference type="ARBA" id="ARBA00006820"/>
    </source>
</evidence>
<keyword evidence="2" id="KW-1185">Reference proteome</keyword>
<dbReference type="AlphaFoldDB" id="A0A915KLW4"/>
<dbReference type="WBParaSite" id="nRc.2.0.1.t39423-RA">
    <property type="protein sequence ID" value="nRc.2.0.1.t39423-RA"/>
    <property type="gene ID" value="nRc.2.0.1.g39423"/>
</dbReference>
<sequence>MQHRIIFPLNCLSTLVTEKPNVLINQFPCESVLTVKDLLAACVHLAFRDKPMNEDTLKFEPPWFCTTFNLKTELPQFVSYFQRREEMDFDNTWIIKPWNLARSLDTFVTNNLTQIIRLIDSGPKVACKYIDDPVLFHRPDVDAW</sequence>
<dbReference type="Gene3D" id="3.30.1490.20">
    <property type="entry name" value="ATP-grasp fold, A domain"/>
    <property type="match status" value="1"/>
</dbReference>
<evidence type="ECO:0000313" key="3">
    <source>
        <dbReference type="WBParaSite" id="nRc.2.0.1.t39423-RA"/>
    </source>
</evidence>
<organism evidence="2 3">
    <name type="scientific">Romanomermis culicivorax</name>
    <name type="common">Nematode worm</name>
    <dbReference type="NCBI Taxonomy" id="13658"/>
    <lineage>
        <taxon>Eukaryota</taxon>
        <taxon>Metazoa</taxon>
        <taxon>Ecdysozoa</taxon>
        <taxon>Nematoda</taxon>
        <taxon>Enoplea</taxon>
        <taxon>Dorylaimia</taxon>
        <taxon>Mermithida</taxon>
        <taxon>Mermithoidea</taxon>
        <taxon>Mermithidae</taxon>
        <taxon>Romanomermis</taxon>
    </lineage>
</organism>
<dbReference type="GO" id="GO:0005737">
    <property type="term" value="C:cytoplasm"/>
    <property type="evidence" value="ECO:0007669"/>
    <property type="project" value="TreeGrafter"/>
</dbReference>
<evidence type="ECO:0000313" key="2">
    <source>
        <dbReference type="Proteomes" id="UP000887565"/>
    </source>
</evidence>
<protein>
    <submittedName>
        <fullName evidence="3">Uncharacterized protein</fullName>
    </submittedName>
</protein>
<name>A0A915KLW4_ROMCU</name>
<comment type="similarity">
    <text evidence="1">Belongs to the tubulin--tyrosine ligase family.</text>
</comment>
<reference evidence="3" key="1">
    <citation type="submission" date="2022-11" db="UniProtKB">
        <authorList>
            <consortium name="WormBaseParasite"/>
        </authorList>
    </citation>
    <scope>IDENTIFICATION</scope>
</reference>
<dbReference type="PANTHER" id="PTHR46088">
    <property type="entry name" value="TUBULIN--TYROSINE LIGASE-LIKE PROTEIN 12"/>
    <property type="match status" value="1"/>
</dbReference>
<dbReference type="Pfam" id="PF03133">
    <property type="entry name" value="TTL"/>
    <property type="match status" value="1"/>
</dbReference>
<dbReference type="OMA" id="HRIIFPL"/>
<dbReference type="PANTHER" id="PTHR46088:SF1">
    <property type="entry name" value="TUBULIN--TYROSINE LIGASE-LIKE PROTEIN 12"/>
    <property type="match status" value="1"/>
</dbReference>
<dbReference type="InterPro" id="IPR004344">
    <property type="entry name" value="TTL/TTLL_fam"/>
</dbReference>
<dbReference type="GO" id="GO:0019098">
    <property type="term" value="P:reproductive behavior"/>
    <property type="evidence" value="ECO:0007669"/>
    <property type="project" value="UniProtKB-ARBA"/>
</dbReference>
<dbReference type="PROSITE" id="PS51221">
    <property type="entry name" value="TTL"/>
    <property type="match status" value="1"/>
</dbReference>
<dbReference type="Proteomes" id="UP000887565">
    <property type="component" value="Unplaced"/>
</dbReference>
<dbReference type="InterPro" id="IPR013815">
    <property type="entry name" value="ATP_grasp_subdomain_1"/>
</dbReference>
<proteinExistence type="inferred from homology"/>